<evidence type="ECO:0000256" key="1">
    <source>
        <dbReference type="SAM" id="MobiDB-lite"/>
    </source>
</evidence>
<gene>
    <name evidence="3" type="primary">LOC111353373</name>
</gene>
<dbReference type="AlphaFoldDB" id="A0A9J7E602"/>
<protein>
    <submittedName>
        <fullName evidence="3">Uncharacterized protein LOC111353373 isoform X1</fullName>
    </submittedName>
</protein>
<name>A0A9J7E602_SPOLT</name>
<dbReference type="OrthoDB" id="6588656at2759"/>
<dbReference type="RefSeq" id="XP_022822137.1">
    <property type="nucleotide sequence ID" value="XM_022966369.1"/>
</dbReference>
<dbReference type="Proteomes" id="UP000301870">
    <property type="component" value="Chromosome 16"/>
</dbReference>
<feature type="region of interest" description="Disordered" evidence="1">
    <location>
        <begin position="165"/>
        <end position="196"/>
    </location>
</feature>
<dbReference type="GeneID" id="111353373"/>
<evidence type="ECO:0000313" key="3">
    <source>
        <dbReference type="RefSeq" id="XP_022822137.1"/>
    </source>
</evidence>
<evidence type="ECO:0000313" key="2">
    <source>
        <dbReference type="Proteomes" id="UP000301870"/>
    </source>
</evidence>
<proteinExistence type="predicted"/>
<keyword evidence="2" id="KW-1185">Reference proteome</keyword>
<dbReference type="KEGG" id="sliu:111353373"/>
<accession>A0A9J7E602</accession>
<organism evidence="2 3">
    <name type="scientific">Spodoptera litura</name>
    <name type="common">Asian cotton leafworm</name>
    <dbReference type="NCBI Taxonomy" id="69820"/>
    <lineage>
        <taxon>Eukaryota</taxon>
        <taxon>Metazoa</taxon>
        <taxon>Ecdysozoa</taxon>
        <taxon>Arthropoda</taxon>
        <taxon>Hexapoda</taxon>
        <taxon>Insecta</taxon>
        <taxon>Pterygota</taxon>
        <taxon>Neoptera</taxon>
        <taxon>Endopterygota</taxon>
        <taxon>Lepidoptera</taxon>
        <taxon>Glossata</taxon>
        <taxon>Ditrysia</taxon>
        <taxon>Noctuoidea</taxon>
        <taxon>Noctuidae</taxon>
        <taxon>Amphipyrinae</taxon>
        <taxon>Spodoptera</taxon>
    </lineage>
</organism>
<sequence>MQLLHENKTLLMGVKDRSMSTNVSVKEQLETMEVKEKRSSDASLLLMNPVASGDNVATGLNSAHKLKEELPPLVPCCEGRELQINEDLVRSGLSAISVKHDSVIQCLSMSRACERMQIPPGLVKHRNSFRSLHRPDLKRVPYLRRMSPDELETLFRGYADLPTRGNNKSDFRKGSISDVRDEKPKNKLPPDENGQVIETDQITRPDEGNGANALLPILETRSGAEDVPAGMRLHGARARLYTSVLAGAKVGDQLDGVSTHEDFDTRVPDDPVPDEEVQLNEELQIILPPRYDDVTADSSITNSSMEQNCS</sequence>
<feature type="compositionally biased region" description="Basic and acidic residues" evidence="1">
    <location>
        <begin position="167"/>
        <end position="190"/>
    </location>
</feature>
<reference evidence="3" key="1">
    <citation type="submission" date="2025-08" db="UniProtKB">
        <authorList>
            <consortium name="RefSeq"/>
        </authorList>
    </citation>
    <scope>IDENTIFICATION</scope>
    <source>
        <strain evidence="3">Ishihara</strain>
        <tissue evidence="3">Whole body</tissue>
    </source>
</reference>